<dbReference type="RefSeq" id="WP_199039520.1">
    <property type="nucleotide sequence ID" value="NZ_JAELXS010000008.1"/>
</dbReference>
<comment type="caution">
    <text evidence="2">The sequence shown here is derived from an EMBL/GenBank/DDBJ whole genome shotgun (WGS) entry which is preliminary data.</text>
</comment>
<organism evidence="2 3">
    <name type="scientific">Sphingomonas mollis</name>
    <dbReference type="NCBI Taxonomy" id="2795726"/>
    <lineage>
        <taxon>Bacteria</taxon>
        <taxon>Pseudomonadati</taxon>
        <taxon>Pseudomonadota</taxon>
        <taxon>Alphaproteobacteria</taxon>
        <taxon>Sphingomonadales</taxon>
        <taxon>Sphingomonadaceae</taxon>
        <taxon>Sphingomonas</taxon>
    </lineage>
</organism>
<evidence type="ECO:0008006" key="4">
    <source>
        <dbReference type="Google" id="ProtNLM"/>
    </source>
</evidence>
<proteinExistence type="predicted"/>
<reference evidence="3" key="1">
    <citation type="submission" date="2020-12" db="EMBL/GenBank/DDBJ databases">
        <title>Hymenobacter sp.</title>
        <authorList>
            <person name="Kim M.K."/>
        </authorList>
    </citation>
    <scope>NUCLEOTIDE SEQUENCE [LARGE SCALE GENOMIC DNA]</scope>
    <source>
        <strain evidence="3">BT553</strain>
    </source>
</reference>
<accession>A0ABS0XSI1</accession>
<dbReference type="EMBL" id="JAELXS010000008">
    <property type="protein sequence ID" value="MBJ6122982.1"/>
    <property type="molecule type" value="Genomic_DNA"/>
</dbReference>
<evidence type="ECO:0000313" key="3">
    <source>
        <dbReference type="Proteomes" id="UP000640426"/>
    </source>
</evidence>
<name>A0ABS0XSI1_9SPHN</name>
<protein>
    <recommendedName>
        <fullName evidence="4">EF-hand domain-containing protein</fullName>
    </recommendedName>
</protein>
<sequence>MPWSIMASAVASSMRRSLGQKGQMPLDRTGDGRLARDQFALLLLGCGIDKLATSADRDAERVACEQRGQSDTGHCRPNFVLSTTLPTSGS</sequence>
<dbReference type="Proteomes" id="UP000640426">
    <property type="component" value="Unassembled WGS sequence"/>
</dbReference>
<evidence type="ECO:0000313" key="2">
    <source>
        <dbReference type="EMBL" id="MBJ6122982.1"/>
    </source>
</evidence>
<keyword evidence="3" id="KW-1185">Reference proteome</keyword>
<gene>
    <name evidence="2" type="ORF">JAO74_14385</name>
</gene>
<feature type="region of interest" description="Disordered" evidence="1">
    <location>
        <begin position="67"/>
        <end position="90"/>
    </location>
</feature>
<evidence type="ECO:0000256" key="1">
    <source>
        <dbReference type="SAM" id="MobiDB-lite"/>
    </source>
</evidence>
<feature type="compositionally biased region" description="Polar residues" evidence="1">
    <location>
        <begin position="80"/>
        <end position="90"/>
    </location>
</feature>